<dbReference type="STRING" id="695939.SAMN00790413_04504"/>
<dbReference type="AlphaFoldDB" id="A0A1W1UJM8"/>
<accession>A0A1W1UJM8</accession>
<gene>
    <name evidence="1" type="ORF">SAMN00790413_04504</name>
</gene>
<dbReference type="Proteomes" id="UP000192582">
    <property type="component" value="Unassembled WGS sequence"/>
</dbReference>
<proteinExistence type="predicted"/>
<organism evidence="1 2">
    <name type="scientific">Deinococcus hopiensis KR-140</name>
    <dbReference type="NCBI Taxonomy" id="695939"/>
    <lineage>
        <taxon>Bacteria</taxon>
        <taxon>Thermotogati</taxon>
        <taxon>Deinococcota</taxon>
        <taxon>Deinococci</taxon>
        <taxon>Deinococcales</taxon>
        <taxon>Deinococcaceae</taxon>
        <taxon>Deinococcus</taxon>
    </lineage>
</organism>
<dbReference type="EMBL" id="FWWU01000005">
    <property type="protein sequence ID" value="SMB81223.1"/>
    <property type="molecule type" value="Genomic_DNA"/>
</dbReference>
<reference evidence="1 2" key="1">
    <citation type="submission" date="2017-04" db="EMBL/GenBank/DDBJ databases">
        <authorList>
            <person name="Afonso C.L."/>
            <person name="Miller P.J."/>
            <person name="Scott M.A."/>
            <person name="Spackman E."/>
            <person name="Goraichik I."/>
            <person name="Dimitrov K.M."/>
            <person name="Suarez D.L."/>
            <person name="Swayne D.E."/>
        </authorList>
    </citation>
    <scope>NUCLEOTIDE SEQUENCE [LARGE SCALE GENOMIC DNA]</scope>
    <source>
        <strain evidence="1 2">KR-140</strain>
    </source>
</reference>
<evidence type="ECO:0000313" key="2">
    <source>
        <dbReference type="Proteomes" id="UP000192582"/>
    </source>
</evidence>
<evidence type="ECO:0000313" key="1">
    <source>
        <dbReference type="EMBL" id="SMB81223.1"/>
    </source>
</evidence>
<keyword evidence="2" id="KW-1185">Reference proteome</keyword>
<protein>
    <submittedName>
        <fullName evidence="1">Uncharacterized protein</fullName>
    </submittedName>
</protein>
<sequence length="82" mass="9344">MEMTRLELQKVPCAWVERVSGTSAVRRGQSCTSPKDLYGLRLQQVGEVKDGFLTPFVIQVVAMRIVRATSVWPRRSKPARKR</sequence>
<name>A0A1W1UJM8_9DEIO</name>